<evidence type="ECO:0000256" key="2">
    <source>
        <dbReference type="ARBA" id="ARBA00022857"/>
    </source>
</evidence>
<gene>
    <name evidence="4" type="ORF">PVAR5_0288</name>
</gene>
<dbReference type="InterPro" id="IPR002347">
    <property type="entry name" value="SDR_fam"/>
</dbReference>
<comment type="caution">
    <text evidence="4">The sequence shown here is derived from an EMBL/GenBank/DDBJ whole genome shotgun (WGS) entry which is preliminary data.</text>
</comment>
<dbReference type="InParanoid" id="V5F7B8"/>
<accession>V5F7B8</accession>
<keyword evidence="3" id="KW-0560">Oxidoreductase</keyword>
<dbReference type="Proteomes" id="UP000018001">
    <property type="component" value="Unassembled WGS sequence"/>
</dbReference>
<dbReference type="InterPro" id="IPR020904">
    <property type="entry name" value="Sc_DH/Rdtase_CS"/>
</dbReference>
<evidence type="ECO:0000313" key="5">
    <source>
        <dbReference type="Proteomes" id="UP000018001"/>
    </source>
</evidence>
<name>V5F7B8_BYSSN</name>
<protein>
    <submittedName>
        <fullName evidence="4">Uncharacterized protein</fullName>
    </submittedName>
</protein>
<dbReference type="HOGENOM" id="CLU_010194_1_1_1"/>
<dbReference type="eggNOG" id="KOG0725">
    <property type="taxonomic scope" value="Eukaryota"/>
</dbReference>
<reference evidence="5" key="1">
    <citation type="journal article" date="2014" name="Genome Announc.">
        <title>Draft genome sequence of the formaldehyde-resistant fungus Byssochlamys spectabilis No. 5 (anamorph Paecilomyces variotii No. 5) (NBRC109023).</title>
        <authorList>
            <person name="Oka T."/>
            <person name="Ekino K."/>
            <person name="Fukuda K."/>
            <person name="Nomura Y."/>
        </authorList>
    </citation>
    <scope>NUCLEOTIDE SEQUENCE [LARGE SCALE GENOMIC DNA]</scope>
    <source>
        <strain evidence="5">No. 5 / NBRC 109023</strain>
    </source>
</reference>
<evidence type="ECO:0000256" key="3">
    <source>
        <dbReference type="ARBA" id="ARBA00023002"/>
    </source>
</evidence>
<dbReference type="PRINTS" id="PR00081">
    <property type="entry name" value="GDHRDH"/>
</dbReference>
<keyword evidence="2" id="KW-0521">NADP</keyword>
<dbReference type="PANTHER" id="PTHR43008">
    <property type="entry name" value="BENZIL REDUCTASE"/>
    <property type="match status" value="1"/>
</dbReference>
<dbReference type="PROSITE" id="PS00061">
    <property type="entry name" value="ADH_SHORT"/>
    <property type="match status" value="1"/>
</dbReference>
<dbReference type="EMBL" id="BAUL01000003">
    <property type="protein sequence ID" value="GAD91714.1"/>
    <property type="molecule type" value="Genomic_DNA"/>
</dbReference>
<evidence type="ECO:0000313" key="4">
    <source>
        <dbReference type="EMBL" id="GAD91714.1"/>
    </source>
</evidence>
<dbReference type="InterPro" id="IPR036291">
    <property type="entry name" value="NAD(P)-bd_dom_sf"/>
</dbReference>
<dbReference type="SUPFAM" id="SSF51735">
    <property type="entry name" value="NAD(P)-binding Rossmann-fold domains"/>
    <property type="match status" value="1"/>
</dbReference>
<evidence type="ECO:0000256" key="1">
    <source>
        <dbReference type="ARBA" id="ARBA00006484"/>
    </source>
</evidence>
<dbReference type="AlphaFoldDB" id="V5F7B8"/>
<sequence>MSPAQKLSKSGTHGPKRTATELFSLSERTIVVTGATGGMGLALIEAILESGADVIGIDRLDKPATEAWEKLQVLAKTKGCTLTYFECDISDQETTFDVFRHAISQSRLPFRGLVHCAGIGWTGESLNFPINEARKIIDVNLVGTLIAAQVAARLIKEQQETMAESLTASFVFIASMSGYIVNKGMPNAAYAASKAGVQQLTRNLASEWAPSIRVNTISPGVIKTPMTHGILEDRGDLVELYSRESMLGRLSEPDDYRGPAVFLLSDASGYITAADLLVDAGYTAW</sequence>
<proteinExistence type="inferred from homology"/>
<comment type="similarity">
    <text evidence="1">Belongs to the short-chain dehydrogenases/reductases (SDR) family.</text>
</comment>
<dbReference type="GO" id="GO:0016616">
    <property type="term" value="F:oxidoreductase activity, acting on the CH-OH group of donors, NAD or NADP as acceptor"/>
    <property type="evidence" value="ECO:0007669"/>
    <property type="project" value="UniProtKB-ARBA"/>
</dbReference>
<keyword evidence="5" id="KW-1185">Reference proteome</keyword>
<organism evidence="4 5">
    <name type="scientific">Byssochlamys spectabilis (strain No. 5 / NBRC 109023)</name>
    <name type="common">Paecilomyces variotii</name>
    <dbReference type="NCBI Taxonomy" id="1356009"/>
    <lineage>
        <taxon>Eukaryota</taxon>
        <taxon>Fungi</taxon>
        <taxon>Dikarya</taxon>
        <taxon>Ascomycota</taxon>
        <taxon>Pezizomycotina</taxon>
        <taxon>Eurotiomycetes</taxon>
        <taxon>Eurotiomycetidae</taxon>
        <taxon>Eurotiales</taxon>
        <taxon>Thermoascaceae</taxon>
        <taxon>Paecilomyces</taxon>
    </lineage>
</organism>
<dbReference type="Pfam" id="PF13561">
    <property type="entry name" value="adh_short_C2"/>
    <property type="match status" value="1"/>
</dbReference>
<dbReference type="PANTHER" id="PTHR43008:SF4">
    <property type="entry name" value="CHAIN DEHYDROGENASE, PUTATIVE (AFU_ORTHOLOGUE AFUA_4G08710)-RELATED"/>
    <property type="match status" value="1"/>
</dbReference>
<dbReference type="OrthoDB" id="1669814at2759"/>
<dbReference type="GO" id="GO:0050664">
    <property type="term" value="F:oxidoreductase activity, acting on NAD(P)H, oxygen as acceptor"/>
    <property type="evidence" value="ECO:0007669"/>
    <property type="project" value="TreeGrafter"/>
</dbReference>
<dbReference type="Gene3D" id="3.40.50.720">
    <property type="entry name" value="NAD(P)-binding Rossmann-like Domain"/>
    <property type="match status" value="1"/>
</dbReference>